<dbReference type="EMBL" id="MU129262">
    <property type="protein sequence ID" value="KAF9504103.1"/>
    <property type="molecule type" value="Genomic_DNA"/>
</dbReference>
<feature type="compositionally biased region" description="Polar residues" evidence="1">
    <location>
        <begin position="38"/>
        <end position="56"/>
    </location>
</feature>
<reference evidence="2" key="1">
    <citation type="journal article" date="2020" name="Nat. Commun.">
        <title>Large-scale genome sequencing of mycorrhizal fungi provides insights into the early evolution of symbiotic traits.</title>
        <authorList>
            <person name="Miyauchi S."/>
            <person name="Kiss E."/>
            <person name="Kuo A."/>
            <person name="Drula E."/>
            <person name="Kohler A."/>
            <person name="Sanchez-Garcia M."/>
            <person name="Morin E."/>
            <person name="Andreopoulos B."/>
            <person name="Barry K.W."/>
            <person name="Bonito G."/>
            <person name="Buee M."/>
            <person name="Carver A."/>
            <person name="Chen C."/>
            <person name="Cichocki N."/>
            <person name="Clum A."/>
            <person name="Culley D."/>
            <person name="Crous P.W."/>
            <person name="Fauchery L."/>
            <person name="Girlanda M."/>
            <person name="Hayes R.D."/>
            <person name="Keri Z."/>
            <person name="LaButti K."/>
            <person name="Lipzen A."/>
            <person name="Lombard V."/>
            <person name="Magnuson J."/>
            <person name="Maillard F."/>
            <person name="Murat C."/>
            <person name="Nolan M."/>
            <person name="Ohm R.A."/>
            <person name="Pangilinan J."/>
            <person name="Pereira M.F."/>
            <person name="Perotto S."/>
            <person name="Peter M."/>
            <person name="Pfister S."/>
            <person name="Riley R."/>
            <person name="Sitrit Y."/>
            <person name="Stielow J.B."/>
            <person name="Szollosi G."/>
            <person name="Zifcakova L."/>
            <person name="Stursova M."/>
            <person name="Spatafora J.W."/>
            <person name="Tedersoo L."/>
            <person name="Vaario L.M."/>
            <person name="Yamada A."/>
            <person name="Yan M."/>
            <person name="Wang P."/>
            <person name="Xu J."/>
            <person name="Bruns T."/>
            <person name="Baldrian P."/>
            <person name="Vilgalys R."/>
            <person name="Dunand C."/>
            <person name="Henrissat B."/>
            <person name="Grigoriev I.V."/>
            <person name="Hibbett D."/>
            <person name="Nagy L.G."/>
            <person name="Martin F.M."/>
        </authorList>
    </citation>
    <scope>NUCLEOTIDE SEQUENCE</scope>
    <source>
        <strain evidence="2">UP504</strain>
    </source>
</reference>
<protein>
    <submittedName>
        <fullName evidence="2">Uncharacterized protein</fullName>
    </submittedName>
</protein>
<dbReference type="AlphaFoldDB" id="A0A9P6AEA6"/>
<feature type="region of interest" description="Disordered" evidence="1">
    <location>
        <begin position="38"/>
        <end position="59"/>
    </location>
</feature>
<accession>A0A9P6AEA6</accession>
<comment type="caution">
    <text evidence="2">The sequence shown here is derived from an EMBL/GenBank/DDBJ whole genome shotgun (WGS) entry which is preliminary data.</text>
</comment>
<keyword evidence="3" id="KW-1185">Reference proteome</keyword>
<feature type="non-terminal residue" evidence="2">
    <location>
        <position position="86"/>
    </location>
</feature>
<evidence type="ECO:0000313" key="2">
    <source>
        <dbReference type="EMBL" id="KAF9504103.1"/>
    </source>
</evidence>
<dbReference type="Proteomes" id="UP000886523">
    <property type="component" value="Unassembled WGS sequence"/>
</dbReference>
<proteinExistence type="predicted"/>
<sequence>ISVHVNGLSIVVKSSTSFHQVPIYQCYRWELMENQNVGDSEDSSNLSGKDASSSESPPYISKWMDHVKFRLPHRWCPTSPTTKPPH</sequence>
<organism evidence="2 3">
    <name type="scientific">Hydnum rufescens UP504</name>
    <dbReference type="NCBI Taxonomy" id="1448309"/>
    <lineage>
        <taxon>Eukaryota</taxon>
        <taxon>Fungi</taxon>
        <taxon>Dikarya</taxon>
        <taxon>Basidiomycota</taxon>
        <taxon>Agaricomycotina</taxon>
        <taxon>Agaricomycetes</taxon>
        <taxon>Cantharellales</taxon>
        <taxon>Hydnaceae</taxon>
        <taxon>Hydnum</taxon>
    </lineage>
</organism>
<evidence type="ECO:0000256" key="1">
    <source>
        <dbReference type="SAM" id="MobiDB-lite"/>
    </source>
</evidence>
<gene>
    <name evidence="2" type="ORF">BS47DRAFT_1355574</name>
</gene>
<feature type="non-terminal residue" evidence="2">
    <location>
        <position position="1"/>
    </location>
</feature>
<evidence type="ECO:0000313" key="3">
    <source>
        <dbReference type="Proteomes" id="UP000886523"/>
    </source>
</evidence>
<name>A0A9P6AEA6_9AGAM</name>